<evidence type="ECO:0000256" key="1">
    <source>
        <dbReference type="ARBA" id="ARBA00023118"/>
    </source>
</evidence>
<keyword evidence="1" id="KW-0051">Antiviral defense</keyword>
<feature type="domain" description="CRISPR type III-associated protein" evidence="2">
    <location>
        <begin position="13"/>
        <end position="179"/>
    </location>
</feature>
<dbReference type="RefSeq" id="WP_096240898.1">
    <property type="nucleotide sequence ID" value="NZ_LT907978.1"/>
</dbReference>
<dbReference type="Proteomes" id="UP000217549">
    <property type="component" value="Chromosome I"/>
</dbReference>
<gene>
    <name evidence="3" type="ORF">EHLA_2413</name>
</gene>
<reference evidence="4" key="1">
    <citation type="submission" date="2017-09" db="EMBL/GenBank/DDBJ databases">
        <authorList>
            <person name="Shetty A S."/>
        </authorList>
    </citation>
    <scope>NUCLEOTIDE SEQUENCE [LARGE SCALE GENOMIC DNA]</scope>
</reference>
<sequence length="449" mass="51095">MGEIKKKVYYRYKFKITSAMNIGNGQNEVTDNDLIKDGSGTPYIPGSTITGIFRSVLPKEYQSLFGTVKNLETDTDKNGQPEIEASQVILYDAKIKKKDYKISVRDSVALDEYKTALAGAKFDFEVLEPGIELETWLEQDIKDEAGDIPQEREVGYLIAQQWKRGHIHFGSKASRGLGQTKLCKVQRAEFIWDEAGIDQWLDFDMYSENGWVEQSIEQFAASEEQDKGLLEIILSLKQESGISIRRYTTTVQREGENREPDYKQMSYIRGKNNEEIPVIPGTSWAGAFRHHINRITENKFEQYFGSTSHKSQIYFSESEIKDAVEKVLTHNAIDRFTGGIIDRALYTEKTWFNGKTKLKIQLDARKKAFNRENNEKTIEKEFYAALSAAILDLHLGILSVGGLTSIGRGLFSIEKIQINGEEIPVAQEAEEIPHMYQQLIQKMMEGGHA</sequence>
<proteinExistence type="predicted"/>
<accession>A0A285PUN5</accession>
<name>A0A285PUN5_9FIRM</name>
<dbReference type="InterPro" id="IPR052216">
    <property type="entry name" value="CRISPR_Csm3_endoribonuclease"/>
</dbReference>
<dbReference type="PANTHER" id="PTHR35579">
    <property type="entry name" value="CRISPR SYSTEM CMS ENDORIBONUCLEASE CSM3"/>
    <property type="match status" value="1"/>
</dbReference>
<evidence type="ECO:0000313" key="3">
    <source>
        <dbReference type="EMBL" id="SOB72967.1"/>
    </source>
</evidence>
<feature type="domain" description="CRISPR type III-associated protein" evidence="2">
    <location>
        <begin position="272"/>
        <end position="412"/>
    </location>
</feature>
<dbReference type="PANTHER" id="PTHR35579:SF6">
    <property type="entry name" value="DUF324 DOMAIN-CONTAINING PROTEIN"/>
    <property type="match status" value="1"/>
</dbReference>
<dbReference type="GO" id="GO:0051607">
    <property type="term" value="P:defense response to virus"/>
    <property type="evidence" value="ECO:0007669"/>
    <property type="project" value="UniProtKB-KW"/>
</dbReference>
<dbReference type="InterPro" id="IPR005537">
    <property type="entry name" value="RAMP_III_fam"/>
</dbReference>
<dbReference type="AlphaFoldDB" id="A0A285PUN5"/>
<keyword evidence="4" id="KW-1185">Reference proteome</keyword>
<organism evidence="3 4">
    <name type="scientific">Anaerobutyricum hallii</name>
    <dbReference type="NCBI Taxonomy" id="39488"/>
    <lineage>
        <taxon>Bacteria</taxon>
        <taxon>Bacillati</taxon>
        <taxon>Bacillota</taxon>
        <taxon>Clostridia</taxon>
        <taxon>Lachnospirales</taxon>
        <taxon>Lachnospiraceae</taxon>
        <taxon>Anaerobutyricum</taxon>
    </lineage>
</organism>
<dbReference type="KEGG" id="ehl:EHLA_2413"/>
<evidence type="ECO:0000259" key="2">
    <source>
        <dbReference type="Pfam" id="PF03787"/>
    </source>
</evidence>
<dbReference type="EMBL" id="LT907978">
    <property type="protein sequence ID" value="SOB72967.1"/>
    <property type="molecule type" value="Genomic_DNA"/>
</dbReference>
<evidence type="ECO:0000313" key="4">
    <source>
        <dbReference type="Proteomes" id="UP000217549"/>
    </source>
</evidence>
<dbReference type="CDD" id="cd09726">
    <property type="entry name" value="RAMP_I_III"/>
    <property type="match status" value="1"/>
</dbReference>
<dbReference type="Pfam" id="PF03787">
    <property type="entry name" value="RAMPs"/>
    <property type="match status" value="2"/>
</dbReference>
<protein>
    <submittedName>
        <fullName evidence="3">CRISPR type III-associated RAMP protein</fullName>
    </submittedName>
</protein>